<gene>
    <name evidence="1" type="ORF">E2C01_012922</name>
</gene>
<accession>A0A5B7DEW4</accession>
<protein>
    <submittedName>
        <fullName evidence="1">Uncharacterized protein</fullName>
    </submittedName>
</protein>
<dbReference type="Proteomes" id="UP000324222">
    <property type="component" value="Unassembled WGS sequence"/>
</dbReference>
<evidence type="ECO:0000313" key="1">
    <source>
        <dbReference type="EMBL" id="MPC19992.1"/>
    </source>
</evidence>
<reference evidence="1 2" key="1">
    <citation type="submission" date="2019-05" db="EMBL/GenBank/DDBJ databases">
        <title>Another draft genome of Portunus trituberculatus and its Hox gene families provides insights of decapod evolution.</title>
        <authorList>
            <person name="Jeong J.-H."/>
            <person name="Song I."/>
            <person name="Kim S."/>
            <person name="Choi T."/>
            <person name="Kim D."/>
            <person name="Ryu S."/>
            <person name="Kim W."/>
        </authorList>
    </citation>
    <scope>NUCLEOTIDE SEQUENCE [LARGE SCALE GENOMIC DNA]</scope>
    <source>
        <tissue evidence="1">Muscle</tissue>
    </source>
</reference>
<keyword evidence="2" id="KW-1185">Reference proteome</keyword>
<evidence type="ECO:0000313" key="2">
    <source>
        <dbReference type="Proteomes" id="UP000324222"/>
    </source>
</evidence>
<proteinExistence type="predicted"/>
<sequence length="86" mass="9360">MKVSLVRETKVILKIIQASHELCSAVLCSAALQNSSGAGAFLLKLDHLCPAGEALQRRSFVRLSTMLQKETQSQGKEECGEQVLKC</sequence>
<comment type="caution">
    <text evidence="1">The sequence shown here is derived from an EMBL/GenBank/DDBJ whole genome shotgun (WGS) entry which is preliminary data.</text>
</comment>
<dbReference type="EMBL" id="VSRR010000823">
    <property type="protein sequence ID" value="MPC19992.1"/>
    <property type="molecule type" value="Genomic_DNA"/>
</dbReference>
<dbReference type="AlphaFoldDB" id="A0A5B7DEW4"/>
<name>A0A5B7DEW4_PORTR</name>
<organism evidence="1 2">
    <name type="scientific">Portunus trituberculatus</name>
    <name type="common">Swimming crab</name>
    <name type="synonym">Neptunus trituberculatus</name>
    <dbReference type="NCBI Taxonomy" id="210409"/>
    <lineage>
        <taxon>Eukaryota</taxon>
        <taxon>Metazoa</taxon>
        <taxon>Ecdysozoa</taxon>
        <taxon>Arthropoda</taxon>
        <taxon>Crustacea</taxon>
        <taxon>Multicrustacea</taxon>
        <taxon>Malacostraca</taxon>
        <taxon>Eumalacostraca</taxon>
        <taxon>Eucarida</taxon>
        <taxon>Decapoda</taxon>
        <taxon>Pleocyemata</taxon>
        <taxon>Brachyura</taxon>
        <taxon>Eubrachyura</taxon>
        <taxon>Portunoidea</taxon>
        <taxon>Portunidae</taxon>
        <taxon>Portuninae</taxon>
        <taxon>Portunus</taxon>
    </lineage>
</organism>